<feature type="region of interest" description="Disordered" evidence="1">
    <location>
        <begin position="118"/>
        <end position="143"/>
    </location>
</feature>
<dbReference type="HOGENOM" id="CLU_776266_0_0_1"/>
<proteinExistence type="predicted"/>
<name>A0A0C9WKI0_9AGAR</name>
<evidence type="ECO:0000313" key="3">
    <source>
        <dbReference type="Proteomes" id="UP000054477"/>
    </source>
</evidence>
<organism evidence="2 3">
    <name type="scientific">Laccaria amethystina LaAM-08-1</name>
    <dbReference type="NCBI Taxonomy" id="1095629"/>
    <lineage>
        <taxon>Eukaryota</taxon>
        <taxon>Fungi</taxon>
        <taxon>Dikarya</taxon>
        <taxon>Basidiomycota</taxon>
        <taxon>Agaricomycotina</taxon>
        <taxon>Agaricomycetes</taxon>
        <taxon>Agaricomycetidae</taxon>
        <taxon>Agaricales</taxon>
        <taxon>Agaricineae</taxon>
        <taxon>Hydnangiaceae</taxon>
        <taxon>Laccaria</taxon>
    </lineage>
</organism>
<reference evidence="3" key="2">
    <citation type="submission" date="2015-01" db="EMBL/GenBank/DDBJ databases">
        <title>Evolutionary Origins and Diversification of the Mycorrhizal Mutualists.</title>
        <authorList>
            <consortium name="DOE Joint Genome Institute"/>
            <consortium name="Mycorrhizal Genomics Consortium"/>
            <person name="Kohler A."/>
            <person name="Kuo A."/>
            <person name="Nagy L.G."/>
            <person name="Floudas D."/>
            <person name="Copeland A."/>
            <person name="Barry K.W."/>
            <person name="Cichocki N."/>
            <person name="Veneault-Fourrey C."/>
            <person name="LaButti K."/>
            <person name="Lindquist E.A."/>
            <person name="Lipzen A."/>
            <person name="Lundell T."/>
            <person name="Morin E."/>
            <person name="Murat C."/>
            <person name="Riley R."/>
            <person name="Ohm R."/>
            <person name="Sun H."/>
            <person name="Tunlid A."/>
            <person name="Henrissat B."/>
            <person name="Grigoriev I.V."/>
            <person name="Hibbett D.S."/>
            <person name="Martin F."/>
        </authorList>
    </citation>
    <scope>NUCLEOTIDE SEQUENCE [LARGE SCALE GENOMIC DNA]</scope>
    <source>
        <strain evidence="3">LaAM-08-1</strain>
    </source>
</reference>
<feature type="compositionally biased region" description="Basic residues" evidence="1">
    <location>
        <begin position="133"/>
        <end position="143"/>
    </location>
</feature>
<evidence type="ECO:0000313" key="2">
    <source>
        <dbReference type="EMBL" id="KIJ89450.1"/>
    </source>
</evidence>
<dbReference type="Proteomes" id="UP000054477">
    <property type="component" value="Unassembled WGS sequence"/>
</dbReference>
<feature type="compositionally biased region" description="Basic and acidic residues" evidence="1">
    <location>
        <begin position="222"/>
        <end position="234"/>
    </location>
</feature>
<protein>
    <submittedName>
        <fullName evidence="2">Uncharacterized protein</fullName>
    </submittedName>
</protein>
<feature type="region of interest" description="Disordered" evidence="1">
    <location>
        <begin position="222"/>
        <end position="307"/>
    </location>
</feature>
<reference evidence="2 3" key="1">
    <citation type="submission" date="2014-04" db="EMBL/GenBank/DDBJ databases">
        <authorList>
            <consortium name="DOE Joint Genome Institute"/>
            <person name="Kuo A."/>
            <person name="Kohler A."/>
            <person name="Nagy L.G."/>
            <person name="Floudas D."/>
            <person name="Copeland A."/>
            <person name="Barry K.W."/>
            <person name="Cichocki N."/>
            <person name="Veneault-Fourrey C."/>
            <person name="LaButti K."/>
            <person name="Lindquist E.A."/>
            <person name="Lipzen A."/>
            <person name="Lundell T."/>
            <person name="Morin E."/>
            <person name="Murat C."/>
            <person name="Sun H."/>
            <person name="Tunlid A."/>
            <person name="Henrissat B."/>
            <person name="Grigoriev I.V."/>
            <person name="Hibbett D.S."/>
            <person name="Martin F."/>
            <person name="Nordberg H.P."/>
            <person name="Cantor M.N."/>
            <person name="Hua S.X."/>
        </authorList>
    </citation>
    <scope>NUCLEOTIDE SEQUENCE [LARGE SCALE GENOMIC DNA]</scope>
    <source>
        <strain evidence="2 3">LaAM-08-1</strain>
    </source>
</reference>
<dbReference type="EMBL" id="KN839721">
    <property type="protein sequence ID" value="KIJ89450.1"/>
    <property type="molecule type" value="Genomic_DNA"/>
</dbReference>
<feature type="non-terminal residue" evidence="2">
    <location>
        <position position="307"/>
    </location>
</feature>
<feature type="compositionally biased region" description="Acidic residues" evidence="1">
    <location>
        <begin position="298"/>
        <end position="307"/>
    </location>
</feature>
<feature type="compositionally biased region" description="Polar residues" evidence="1">
    <location>
        <begin position="269"/>
        <end position="284"/>
    </location>
</feature>
<accession>A0A0C9WKI0</accession>
<sequence length="307" mass="33395">MSDTPLERFRSAVDTFDSFIDSLPESVGAREMQDLMRDFSPKLSPLVQIIRAATGDELYWSEDLRPKWVSKLEALGWIPKPNVAGIANVLKCFDESVTVVSPMSFDFLSDLNMEGVTPKDNDSATKTTPKGKQAIKARPVRKSAAKAKEMVVEDEGTGKQDAGPPFDVTTHVMNEPKCTRCASAVRVDCQCFSVSGSRGSCERCKHDNQSCSWLKAAAKESKGAKEIKVKKEPGADEAIVSGTKVGTKRKATGKVEDRGTKPKPKKSRASSFASGDSTGYSRRTSMSYPSLPSSSIIGDEDFEMDDS</sequence>
<dbReference type="AlphaFoldDB" id="A0A0C9WKI0"/>
<evidence type="ECO:0000256" key="1">
    <source>
        <dbReference type="SAM" id="MobiDB-lite"/>
    </source>
</evidence>
<feature type="compositionally biased region" description="Low complexity" evidence="1">
    <location>
        <begin position="285"/>
        <end position="295"/>
    </location>
</feature>
<gene>
    <name evidence="2" type="ORF">K443DRAFT_126772</name>
</gene>
<keyword evidence="3" id="KW-1185">Reference proteome</keyword>